<evidence type="ECO:0000256" key="2">
    <source>
        <dbReference type="SAM" id="Phobius"/>
    </source>
</evidence>
<dbReference type="EMBL" id="KB298264">
    <property type="protein sequence ID" value="ELU09358.1"/>
    <property type="molecule type" value="Genomic_DNA"/>
</dbReference>
<keyword evidence="5" id="KW-1185">Reference proteome</keyword>
<organism evidence="3">
    <name type="scientific">Capitella teleta</name>
    <name type="common">Polychaete worm</name>
    <dbReference type="NCBI Taxonomy" id="283909"/>
    <lineage>
        <taxon>Eukaryota</taxon>
        <taxon>Metazoa</taxon>
        <taxon>Spiralia</taxon>
        <taxon>Lophotrochozoa</taxon>
        <taxon>Annelida</taxon>
        <taxon>Polychaeta</taxon>
        <taxon>Sedentaria</taxon>
        <taxon>Scolecida</taxon>
        <taxon>Capitellidae</taxon>
        <taxon>Capitella</taxon>
    </lineage>
</organism>
<evidence type="ECO:0000313" key="3">
    <source>
        <dbReference type="EMBL" id="ELU09358.1"/>
    </source>
</evidence>
<dbReference type="EnsemblMetazoa" id="CapteT194793">
    <property type="protein sequence ID" value="CapteP194793"/>
    <property type="gene ID" value="CapteG194793"/>
</dbReference>
<feature type="region of interest" description="Disordered" evidence="1">
    <location>
        <begin position="146"/>
        <end position="166"/>
    </location>
</feature>
<dbReference type="AlphaFoldDB" id="R7UT57"/>
<sequence>MAIVGRQLAVIGDDINELYAPHFREATGVLEPNVLCSCITSAVKSFVRRRCHWLRECMTSSAPKVVHFLSEIVLRVQRTAEKLQEDLRQYYSQCSMQWQKSLNPKQIDIASSFMFAFLAGGTLPLETIKYYSPLIGGRKGETACTPRRRGGEMPRRVPPAFPGRAPAHRHAKKLGREMTLLTKTVTHLYRDVINHSLIKYWHATPGIHPHCENKQHLGSLFHVCERLSDADREGGEEEGGGARAYILYACNCGAPPPAPSGPLFGADKERGMKGGGGGEPASRTSKFVKGGNGACGLRAARLPRPLRSSPALCRSMSSDVIRSVFLQKAVCNHVERTTHVPMAGFVMVTVAMATFAAITFTVESGV</sequence>
<accession>R7UT57</accession>
<protein>
    <submittedName>
        <fullName evidence="3 4">Uncharacterized protein</fullName>
    </submittedName>
</protein>
<evidence type="ECO:0000313" key="5">
    <source>
        <dbReference type="Proteomes" id="UP000014760"/>
    </source>
</evidence>
<name>R7UT57_CAPTE</name>
<dbReference type="EMBL" id="AMQN01006391">
    <property type="status" value="NOT_ANNOTATED_CDS"/>
    <property type="molecule type" value="Genomic_DNA"/>
</dbReference>
<proteinExistence type="predicted"/>
<keyword evidence="2" id="KW-0472">Membrane</keyword>
<dbReference type="OrthoDB" id="6020735at2759"/>
<evidence type="ECO:0000313" key="4">
    <source>
        <dbReference type="EnsemblMetazoa" id="CapteP194793"/>
    </source>
</evidence>
<feature type="transmembrane region" description="Helical" evidence="2">
    <location>
        <begin position="342"/>
        <end position="362"/>
    </location>
</feature>
<dbReference type="HOGENOM" id="CLU_757031_0_0_1"/>
<reference evidence="3 5" key="2">
    <citation type="journal article" date="2013" name="Nature">
        <title>Insights into bilaterian evolution from three spiralian genomes.</title>
        <authorList>
            <person name="Simakov O."/>
            <person name="Marletaz F."/>
            <person name="Cho S.J."/>
            <person name="Edsinger-Gonzales E."/>
            <person name="Havlak P."/>
            <person name="Hellsten U."/>
            <person name="Kuo D.H."/>
            <person name="Larsson T."/>
            <person name="Lv J."/>
            <person name="Arendt D."/>
            <person name="Savage R."/>
            <person name="Osoegawa K."/>
            <person name="de Jong P."/>
            <person name="Grimwood J."/>
            <person name="Chapman J.A."/>
            <person name="Shapiro H."/>
            <person name="Aerts A."/>
            <person name="Otillar R.P."/>
            <person name="Terry A.Y."/>
            <person name="Boore J.L."/>
            <person name="Grigoriev I.V."/>
            <person name="Lindberg D.R."/>
            <person name="Seaver E.C."/>
            <person name="Weisblat D.A."/>
            <person name="Putnam N.H."/>
            <person name="Rokhsar D.S."/>
        </authorList>
    </citation>
    <scope>NUCLEOTIDE SEQUENCE</scope>
    <source>
        <strain evidence="3 5">I ESC-2004</strain>
    </source>
</reference>
<keyword evidence="2" id="KW-1133">Transmembrane helix</keyword>
<evidence type="ECO:0000256" key="1">
    <source>
        <dbReference type="SAM" id="MobiDB-lite"/>
    </source>
</evidence>
<keyword evidence="2" id="KW-0812">Transmembrane</keyword>
<gene>
    <name evidence="3" type="ORF">CAPTEDRAFT_194793</name>
</gene>
<reference evidence="5" key="1">
    <citation type="submission" date="2012-12" db="EMBL/GenBank/DDBJ databases">
        <authorList>
            <person name="Hellsten U."/>
            <person name="Grimwood J."/>
            <person name="Chapman J.A."/>
            <person name="Shapiro H."/>
            <person name="Aerts A."/>
            <person name="Otillar R.P."/>
            <person name="Terry A.Y."/>
            <person name="Boore J.L."/>
            <person name="Simakov O."/>
            <person name="Marletaz F."/>
            <person name="Cho S.-J."/>
            <person name="Edsinger-Gonzales E."/>
            <person name="Havlak P."/>
            <person name="Kuo D.-H."/>
            <person name="Larsson T."/>
            <person name="Lv J."/>
            <person name="Arendt D."/>
            <person name="Savage R."/>
            <person name="Osoegawa K."/>
            <person name="de Jong P."/>
            <person name="Lindberg D.R."/>
            <person name="Seaver E.C."/>
            <person name="Weisblat D.A."/>
            <person name="Putnam N.H."/>
            <person name="Grigoriev I.V."/>
            <person name="Rokhsar D.S."/>
        </authorList>
    </citation>
    <scope>NUCLEOTIDE SEQUENCE</scope>
    <source>
        <strain evidence="5">I ESC-2004</strain>
    </source>
</reference>
<reference evidence="4" key="3">
    <citation type="submission" date="2015-06" db="UniProtKB">
        <authorList>
            <consortium name="EnsemblMetazoa"/>
        </authorList>
    </citation>
    <scope>IDENTIFICATION</scope>
</reference>
<dbReference type="Proteomes" id="UP000014760">
    <property type="component" value="Unassembled WGS sequence"/>
</dbReference>